<evidence type="ECO:0000256" key="3">
    <source>
        <dbReference type="ARBA" id="ARBA00022827"/>
    </source>
</evidence>
<comment type="similarity">
    <text evidence="1">Belongs to the FMO family.</text>
</comment>
<evidence type="ECO:0000313" key="5">
    <source>
        <dbReference type="EMBL" id="KAJ3130772.1"/>
    </source>
</evidence>
<dbReference type="InterPro" id="IPR036188">
    <property type="entry name" value="FAD/NAD-bd_sf"/>
</dbReference>
<dbReference type="SUPFAM" id="SSF51905">
    <property type="entry name" value="FAD/NAD(P)-binding domain"/>
    <property type="match status" value="1"/>
</dbReference>
<dbReference type="Pfam" id="PF00743">
    <property type="entry name" value="FMO-like"/>
    <property type="match status" value="3"/>
</dbReference>
<evidence type="ECO:0000256" key="2">
    <source>
        <dbReference type="ARBA" id="ARBA00022630"/>
    </source>
</evidence>
<sequence>MNKIAIIGAGASGVAALRQAVEQGLDPTVFEARASIGGAWILANANHDRSAECCSISFDADRVANVAISQSAFTLFDDDKFSFPTSTPMYPSLRTNVPTLLMQYNGISFPPATQLFPGPNVVENYISDAASNFLEFFQFNTHVSTLRWTTKDDAGDQRRWTLETQSTLDFNSRIESYQFDFVIIANGHYQKPYIPFIEGLDSFPHDITHARFYHSADSFAKKNVLVVGSNASGYDITREIAESIVKKQVTDTDSVMKIYQSRKSLSPTGENFDGPENADWCKIITVLPTISKIQGPDIAFCNGTILSNIDTIIFATGYYFSFPFANQIYAPFNEFPLTKQVPLPNGTVSKQHRDGGLRVHYLDSRDIFYLPDPTLALIGLPYHVLPLSLAQIQSRVAIKYFTKQINLEFQVGTPEEYPETREALVYGHPKQYDVHDALLKEIGEGGEGDGLYCKTPQYIRDLRVGAFSLRRAVLGY</sequence>
<keyword evidence="6" id="KW-1185">Reference proteome</keyword>
<evidence type="ECO:0000256" key="4">
    <source>
        <dbReference type="ARBA" id="ARBA00023002"/>
    </source>
</evidence>
<proteinExistence type="inferred from homology"/>
<dbReference type="PANTHER" id="PTHR23023">
    <property type="entry name" value="DIMETHYLANILINE MONOOXYGENASE"/>
    <property type="match status" value="1"/>
</dbReference>
<dbReference type="InterPro" id="IPR050346">
    <property type="entry name" value="FMO-like"/>
</dbReference>
<reference evidence="5" key="1">
    <citation type="submission" date="2020-05" db="EMBL/GenBank/DDBJ databases">
        <title>Phylogenomic resolution of chytrid fungi.</title>
        <authorList>
            <person name="Stajich J.E."/>
            <person name="Amses K."/>
            <person name="Simmons R."/>
            <person name="Seto K."/>
            <person name="Myers J."/>
            <person name="Bonds A."/>
            <person name="Quandt C.A."/>
            <person name="Barry K."/>
            <person name="Liu P."/>
            <person name="Grigoriev I."/>
            <person name="Longcore J.E."/>
            <person name="James T.Y."/>
        </authorList>
    </citation>
    <scope>NUCLEOTIDE SEQUENCE</scope>
    <source>
        <strain evidence="5">JEL0513</strain>
    </source>
</reference>
<protein>
    <recommendedName>
        <fullName evidence="7">Flavin-containing monooxygenase</fullName>
    </recommendedName>
</protein>
<dbReference type="AlphaFoldDB" id="A0AAD5T4V4"/>
<keyword evidence="4" id="KW-0560">Oxidoreductase</keyword>
<organism evidence="5 6">
    <name type="scientific">Physocladia obscura</name>
    <dbReference type="NCBI Taxonomy" id="109957"/>
    <lineage>
        <taxon>Eukaryota</taxon>
        <taxon>Fungi</taxon>
        <taxon>Fungi incertae sedis</taxon>
        <taxon>Chytridiomycota</taxon>
        <taxon>Chytridiomycota incertae sedis</taxon>
        <taxon>Chytridiomycetes</taxon>
        <taxon>Chytridiales</taxon>
        <taxon>Chytriomycetaceae</taxon>
        <taxon>Physocladia</taxon>
    </lineage>
</organism>
<dbReference type="InterPro" id="IPR020946">
    <property type="entry name" value="Flavin_mOase-like"/>
</dbReference>
<evidence type="ECO:0000313" key="6">
    <source>
        <dbReference type="Proteomes" id="UP001211907"/>
    </source>
</evidence>
<gene>
    <name evidence="5" type="ORF">HK100_007519</name>
</gene>
<comment type="caution">
    <text evidence="5">The sequence shown here is derived from an EMBL/GenBank/DDBJ whole genome shotgun (WGS) entry which is preliminary data.</text>
</comment>
<dbReference type="GO" id="GO:0050660">
    <property type="term" value="F:flavin adenine dinucleotide binding"/>
    <property type="evidence" value="ECO:0007669"/>
    <property type="project" value="InterPro"/>
</dbReference>
<evidence type="ECO:0008006" key="7">
    <source>
        <dbReference type="Google" id="ProtNLM"/>
    </source>
</evidence>
<keyword evidence="2" id="KW-0285">Flavoprotein</keyword>
<dbReference type="Proteomes" id="UP001211907">
    <property type="component" value="Unassembled WGS sequence"/>
</dbReference>
<keyword evidence="3" id="KW-0274">FAD</keyword>
<evidence type="ECO:0000256" key="1">
    <source>
        <dbReference type="ARBA" id="ARBA00009183"/>
    </source>
</evidence>
<accession>A0AAD5T4V4</accession>
<dbReference type="EMBL" id="JADGJH010000355">
    <property type="protein sequence ID" value="KAJ3130772.1"/>
    <property type="molecule type" value="Genomic_DNA"/>
</dbReference>
<dbReference type="GO" id="GO:0050661">
    <property type="term" value="F:NADP binding"/>
    <property type="evidence" value="ECO:0007669"/>
    <property type="project" value="InterPro"/>
</dbReference>
<dbReference type="Gene3D" id="3.50.50.60">
    <property type="entry name" value="FAD/NAD(P)-binding domain"/>
    <property type="match status" value="2"/>
</dbReference>
<name>A0AAD5T4V4_9FUNG</name>
<dbReference type="GO" id="GO:0004499">
    <property type="term" value="F:N,N-dimethylaniline monooxygenase activity"/>
    <property type="evidence" value="ECO:0007669"/>
    <property type="project" value="InterPro"/>
</dbReference>